<dbReference type="PROSITE" id="PS00138">
    <property type="entry name" value="SUBTILASE_SER"/>
    <property type="match status" value="1"/>
</dbReference>
<dbReference type="InterPro" id="IPR002035">
    <property type="entry name" value="VWF_A"/>
</dbReference>
<reference evidence="8" key="1">
    <citation type="submission" date="2016-11" db="EMBL/GenBank/DDBJ databases">
        <authorList>
            <person name="Varghese N."/>
            <person name="Submissions S."/>
        </authorList>
    </citation>
    <scope>NUCLEOTIDE SEQUENCE [LARGE SCALE GENOMIC DNA]</scope>
    <source>
        <strain evidence="8">DSM 16219</strain>
    </source>
</reference>
<evidence type="ECO:0000256" key="1">
    <source>
        <dbReference type="ARBA" id="ARBA00011073"/>
    </source>
</evidence>
<evidence type="ECO:0000256" key="2">
    <source>
        <dbReference type="ARBA" id="ARBA00022670"/>
    </source>
</evidence>
<dbReference type="SUPFAM" id="SSF53300">
    <property type="entry name" value="vWA-like"/>
    <property type="match status" value="1"/>
</dbReference>
<dbReference type="InterPro" id="IPR015500">
    <property type="entry name" value="Peptidase_S8_subtilisin-rel"/>
</dbReference>
<organism evidence="7 8">
    <name type="scientific">Desulfatibacillum alkenivorans DSM 16219</name>
    <dbReference type="NCBI Taxonomy" id="1121393"/>
    <lineage>
        <taxon>Bacteria</taxon>
        <taxon>Pseudomonadati</taxon>
        <taxon>Thermodesulfobacteriota</taxon>
        <taxon>Desulfobacteria</taxon>
        <taxon>Desulfobacterales</taxon>
        <taxon>Desulfatibacillaceae</taxon>
        <taxon>Desulfatibacillum</taxon>
    </lineage>
</organism>
<keyword evidence="2 5" id="KW-0645">Protease</keyword>
<sequence>MQRIFRVVGIFLVLILGVLTIVATTSSSDGDGSVSGGGDSGDAAVFSPASTFQEPQGVETFLVDGSDVKAASDQMLVYVSSDITQAQLDALVAQIESLGGTIIGSDLELLVIQVETDNELWMIGALEDMDGVDAAGLNVVGGVSAVAAIPDLDGDWWVDKINAEDAWDVTTGSAGVTIGIVDSGLKAGQEILDESRLKRYDSTGNAITDDDTWDQTKGYHGLWVTGYAAGYMDDADNYDDQSNGSNVRGVNQAAKVVLVDVGKLEGSWCVPFTDFCWSHSMTLTNVLGGIKTAINKGSNIVNVSIGASTNDCTDDDCKRTRQEEWRKGKNAAVKLARQKGVLLVFSAGNDSYKDDDDLFDLPDDQEEQTMEEMWQNYTIIVGSSLGIDGSDLLMASGFSRMGDVVDILAPGDDIGFAQDGVDVIRASHTGSGTSYASPIVAGACGLVKGLNTTLSPPEIKHIITSTAPEVVTTSDSPKKHLDMGAAVKSAKLTQDVALVKESQQAFSQLNEEKELTIQVQVPDSGISGVDMLFITDISGSYSDDINTFQEKAATIIQDLTDRGLDIQFGVAAFSDFPIDPYGDASYNDEAFILFQSITDQEADVVSAINLLDQPIRNGNDTPESQLEALYQAAGGSGRDVDGDGSYNDPGDIPPTPVGWREGVQKIIVLSTDAPFHDSGEEPAYPGPTFGETLAKLQEQKIIVIGLDSGDSEGDLQDVVNATEGFLFDLSSDSAEMADKIAEAMNEIQSSVDISWQTVTGEEFVKSLTPEKYTDVAPGSTLDFELTLTNPKSVGKYAQDYDIFIWFKAEDSLIQREWLPVSIAGGK</sequence>
<evidence type="ECO:0000256" key="3">
    <source>
        <dbReference type="ARBA" id="ARBA00022801"/>
    </source>
</evidence>
<dbReference type="Pfam" id="PF00082">
    <property type="entry name" value="Peptidase_S8"/>
    <property type="match status" value="1"/>
</dbReference>
<evidence type="ECO:0000256" key="4">
    <source>
        <dbReference type="ARBA" id="ARBA00022825"/>
    </source>
</evidence>
<dbReference type="InterPro" id="IPR036852">
    <property type="entry name" value="Peptidase_S8/S53_dom_sf"/>
</dbReference>
<evidence type="ECO:0000313" key="7">
    <source>
        <dbReference type="EMBL" id="SHJ43010.1"/>
    </source>
</evidence>
<evidence type="ECO:0000313" key="8">
    <source>
        <dbReference type="Proteomes" id="UP000183994"/>
    </source>
</evidence>
<dbReference type="PRINTS" id="PR00723">
    <property type="entry name" value="SUBTILISIN"/>
</dbReference>
<dbReference type="Gene3D" id="3.40.50.410">
    <property type="entry name" value="von Willebrand factor, type A domain"/>
    <property type="match status" value="1"/>
</dbReference>
<dbReference type="CDD" id="cd00306">
    <property type="entry name" value="Peptidases_S8_S53"/>
    <property type="match status" value="1"/>
</dbReference>
<dbReference type="InterPro" id="IPR050131">
    <property type="entry name" value="Peptidase_S8_subtilisin-like"/>
</dbReference>
<accession>A0A1M6J8Q8</accession>
<dbReference type="OrthoDB" id="5488153at2"/>
<keyword evidence="3 5" id="KW-0378">Hydrolase</keyword>
<evidence type="ECO:0000259" key="6">
    <source>
        <dbReference type="PROSITE" id="PS50234"/>
    </source>
</evidence>
<dbReference type="PROSITE" id="PS50234">
    <property type="entry name" value="VWFA"/>
    <property type="match status" value="1"/>
</dbReference>
<dbReference type="RefSeq" id="WP_073474835.1">
    <property type="nucleotide sequence ID" value="NZ_FQZU01000007.1"/>
</dbReference>
<dbReference type="STRING" id="1121393.SAMN02745216_01657"/>
<evidence type="ECO:0000256" key="5">
    <source>
        <dbReference type="PROSITE-ProRule" id="PRU01240"/>
    </source>
</evidence>
<dbReference type="PANTHER" id="PTHR43806">
    <property type="entry name" value="PEPTIDASE S8"/>
    <property type="match status" value="1"/>
</dbReference>
<name>A0A1M6J8Q8_9BACT</name>
<feature type="domain" description="VWFA" evidence="6">
    <location>
        <begin position="530"/>
        <end position="747"/>
    </location>
</feature>
<dbReference type="Gene3D" id="3.40.50.200">
    <property type="entry name" value="Peptidase S8/S53 domain"/>
    <property type="match status" value="1"/>
</dbReference>
<dbReference type="GO" id="GO:0006508">
    <property type="term" value="P:proteolysis"/>
    <property type="evidence" value="ECO:0007669"/>
    <property type="project" value="UniProtKB-KW"/>
</dbReference>
<protein>
    <submittedName>
        <fullName evidence="7">von Willebrand factor type A domain-containing protein</fullName>
    </submittedName>
</protein>
<dbReference type="Proteomes" id="UP000183994">
    <property type="component" value="Unassembled WGS sequence"/>
</dbReference>
<feature type="active site" description="Charge relay system" evidence="5">
    <location>
        <position position="182"/>
    </location>
</feature>
<keyword evidence="8" id="KW-1185">Reference proteome</keyword>
<comment type="similarity">
    <text evidence="1 5">Belongs to the peptidase S8 family.</text>
</comment>
<feature type="active site" description="Charge relay system" evidence="5">
    <location>
        <position position="434"/>
    </location>
</feature>
<dbReference type="InterPro" id="IPR000209">
    <property type="entry name" value="Peptidase_S8/S53_dom"/>
</dbReference>
<keyword evidence="4 5" id="KW-0720">Serine protease</keyword>
<dbReference type="PROSITE" id="PS51892">
    <property type="entry name" value="SUBTILASE"/>
    <property type="match status" value="1"/>
</dbReference>
<feature type="active site" description="Charge relay system" evidence="5">
    <location>
        <position position="220"/>
    </location>
</feature>
<dbReference type="InterPro" id="IPR023828">
    <property type="entry name" value="Peptidase_S8_Ser-AS"/>
</dbReference>
<dbReference type="EMBL" id="FQZU01000007">
    <property type="protein sequence ID" value="SHJ43010.1"/>
    <property type="molecule type" value="Genomic_DNA"/>
</dbReference>
<dbReference type="PANTHER" id="PTHR43806:SF11">
    <property type="entry name" value="CEREVISIN-RELATED"/>
    <property type="match status" value="1"/>
</dbReference>
<proteinExistence type="inferred from homology"/>
<dbReference type="InterPro" id="IPR036465">
    <property type="entry name" value="vWFA_dom_sf"/>
</dbReference>
<gene>
    <name evidence="7" type="ORF">SAMN02745216_01657</name>
</gene>
<dbReference type="GO" id="GO:0004252">
    <property type="term" value="F:serine-type endopeptidase activity"/>
    <property type="evidence" value="ECO:0007669"/>
    <property type="project" value="UniProtKB-UniRule"/>
</dbReference>
<dbReference type="AlphaFoldDB" id="A0A1M6J8Q8"/>
<dbReference type="SUPFAM" id="SSF52743">
    <property type="entry name" value="Subtilisin-like"/>
    <property type="match status" value="1"/>
</dbReference>